<gene>
    <name evidence="9" type="ORF">BK138_05825</name>
</gene>
<keyword evidence="6" id="KW-0326">Glycosidase</keyword>
<evidence type="ECO:0000259" key="8">
    <source>
        <dbReference type="PROSITE" id="PS01124"/>
    </source>
</evidence>
<reference evidence="9 10" key="1">
    <citation type="submission" date="2016-11" db="EMBL/GenBank/DDBJ databases">
        <title>Paenibacillus species isolates.</title>
        <authorList>
            <person name="Beno S.M."/>
        </authorList>
    </citation>
    <scope>NUCLEOTIDE SEQUENCE [LARGE SCALE GENOMIC DNA]</scope>
    <source>
        <strain evidence="9 10">FSL R5-0378</strain>
    </source>
</reference>
<comment type="caution">
    <text evidence="9">The sequence shown here is derived from an EMBL/GenBank/DDBJ whole genome shotgun (WGS) entry which is preliminary data.</text>
</comment>
<feature type="domain" description="HTH araC/xylS-type" evidence="8">
    <location>
        <begin position="175"/>
        <end position="274"/>
    </location>
</feature>
<dbReference type="Pfam" id="PF12833">
    <property type="entry name" value="HTH_18"/>
    <property type="match status" value="1"/>
</dbReference>
<dbReference type="Gene3D" id="1.10.10.60">
    <property type="entry name" value="Homeodomain-like"/>
    <property type="match status" value="2"/>
</dbReference>
<dbReference type="GO" id="GO:0043565">
    <property type="term" value="F:sequence-specific DNA binding"/>
    <property type="evidence" value="ECO:0007669"/>
    <property type="project" value="InterPro"/>
</dbReference>
<dbReference type="GO" id="GO:0003700">
    <property type="term" value="F:DNA-binding transcription factor activity"/>
    <property type="evidence" value="ECO:0007669"/>
    <property type="project" value="InterPro"/>
</dbReference>
<protein>
    <submittedName>
        <fullName evidence="9">AraC family transcriptional regulator</fullName>
    </submittedName>
</protein>
<sequence length="843" mass="97638">MANSVFELLEIDDSLPFDVSLHSVNYVPSHWHNSVEIIFVLRGTLEVSIDTVSHTLKEGDVLLINQQHVHEVIGLDMNIIATYQIPTAYLKEHIAGFEGFSFAFQASKSGPESRDAVSRLRRLLAEMVQLKYKQTETYELEMQAAMLGVLSILVKQFKVPLSEGGISERYMDRMLRIITYIDNHYREPITLQSIADREFLSVPYLSKFFSENIGLNFQAYLTSIRLKNAVEDLLRQEEIPIADLAMFHGFPNAKSFYSAFKNRYHVTPNEYRKQYRPEPGKKKEKSTSNYMEFNQSSALGIINQYLERGASPGGREVHSLATLTRQVDAAVRSQAISHTWKNLITIGKAKEGLHADVQRQLRYVQERCPFRFLRFHGIFDDGMMVYHEREDGQPAYNFRLVDQLFDFLLSIHLKPFVELGFMPSALAADPEKGLYFRRSYTSPPKSLDTWCELIDRFIRHCMNRYGPAEVESWMFEFWNEPELEVYWPGTDEEYFELYSRTFHTMKNISRNLRIGAPGRIITLRSNLFSERFFAFCRERDCLPDFIPCHFYPHENLEGFFEPDEEQSELRKLEPYRILLEEFRGISPNPDYLRDMLTREKQLLEKEGLSDREIYLTEFNSTAFHRELTNDTLYKAAYIAKNLIDNLDRIQGFGYWVLSDNIEETSASPALFHGGLGLIAQYGIPKPAMYAYELLAKLGDQLIERGEGYIVTKSANAYQILCYNYCHFDDLYALGDTSFVTPTSRYSGFKNERTVKLEFQLDGVDSGRYKIVRRSLNRSSGSSFDVWVEMGAPSIMTGEDLHFIKQRSEPGRHITQVDVDNRHMTCTFTLEPHAVELVELIPVI</sequence>
<name>A0A1R1F234_9BACL</name>
<dbReference type="AlphaFoldDB" id="A0A1R1F234"/>
<dbReference type="InterPro" id="IPR000514">
    <property type="entry name" value="Glyco_hydro_39"/>
</dbReference>
<dbReference type="PRINTS" id="PR00745">
    <property type="entry name" value="GLHYDRLASE39"/>
</dbReference>
<dbReference type="STRING" id="297318.BK138_05825"/>
<dbReference type="Gene3D" id="2.60.40.1500">
    <property type="entry name" value="Glycosyl hydrolase domain, family 39"/>
    <property type="match status" value="1"/>
</dbReference>
<evidence type="ECO:0000256" key="3">
    <source>
        <dbReference type="ARBA" id="ARBA00023015"/>
    </source>
</evidence>
<dbReference type="Proteomes" id="UP000187172">
    <property type="component" value="Unassembled WGS sequence"/>
</dbReference>
<dbReference type="EMBL" id="MRTP01000001">
    <property type="protein sequence ID" value="OMF58081.1"/>
    <property type="molecule type" value="Genomic_DNA"/>
</dbReference>
<dbReference type="InterPro" id="IPR011051">
    <property type="entry name" value="RmlC_Cupin_sf"/>
</dbReference>
<organism evidence="9 10">
    <name type="scientific">Paenibacillus rhizosphaerae</name>
    <dbReference type="NCBI Taxonomy" id="297318"/>
    <lineage>
        <taxon>Bacteria</taxon>
        <taxon>Bacillati</taxon>
        <taxon>Bacillota</taxon>
        <taxon>Bacilli</taxon>
        <taxon>Bacillales</taxon>
        <taxon>Paenibacillaceae</taxon>
        <taxon>Paenibacillus</taxon>
    </lineage>
</organism>
<evidence type="ECO:0000313" key="9">
    <source>
        <dbReference type="EMBL" id="OMF58081.1"/>
    </source>
</evidence>
<dbReference type="Gene3D" id="2.60.120.10">
    <property type="entry name" value="Jelly Rolls"/>
    <property type="match status" value="1"/>
</dbReference>
<dbReference type="GO" id="GO:0004553">
    <property type="term" value="F:hydrolase activity, hydrolyzing O-glycosyl compounds"/>
    <property type="evidence" value="ECO:0007669"/>
    <property type="project" value="InterPro"/>
</dbReference>
<keyword evidence="10" id="KW-1185">Reference proteome</keyword>
<evidence type="ECO:0000256" key="4">
    <source>
        <dbReference type="ARBA" id="ARBA00023125"/>
    </source>
</evidence>
<dbReference type="SUPFAM" id="SSF51182">
    <property type="entry name" value="RmlC-like cupins"/>
    <property type="match status" value="1"/>
</dbReference>
<feature type="active site" description="Proton donor" evidence="7">
    <location>
        <position position="480"/>
    </location>
</feature>
<dbReference type="SUPFAM" id="SSF51445">
    <property type="entry name" value="(Trans)glycosidases"/>
    <property type="match status" value="1"/>
</dbReference>
<dbReference type="GO" id="GO:0005975">
    <property type="term" value="P:carbohydrate metabolic process"/>
    <property type="evidence" value="ECO:0007669"/>
    <property type="project" value="InterPro"/>
</dbReference>
<keyword evidence="5" id="KW-0804">Transcription</keyword>
<keyword evidence="3" id="KW-0805">Transcription regulation</keyword>
<dbReference type="InterPro" id="IPR017853">
    <property type="entry name" value="GH"/>
</dbReference>
<dbReference type="Pfam" id="PF01229">
    <property type="entry name" value="Glyco_hydro_39"/>
    <property type="match status" value="1"/>
</dbReference>
<comment type="similarity">
    <text evidence="1">Belongs to the glycosyl hydrolase 39 family.</text>
</comment>
<dbReference type="PROSITE" id="PS01124">
    <property type="entry name" value="HTH_ARAC_FAMILY_2"/>
    <property type="match status" value="1"/>
</dbReference>
<evidence type="ECO:0000256" key="1">
    <source>
        <dbReference type="ARBA" id="ARBA00008875"/>
    </source>
</evidence>
<evidence type="ECO:0000256" key="2">
    <source>
        <dbReference type="ARBA" id="ARBA00022801"/>
    </source>
</evidence>
<dbReference type="Pfam" id="PF07883">
    <property type="entry name" value="Cupin_2"/>
    <property type="match status" value="1"/>
</dbReference>
<dbReference type="SUPFAM" id="SSF46689">
    <property type="entry name" value="Homeodomain-like"/>
    <property type="match status" value="2"/>
</dbReference>
<evidence type="ECO:0000256" key="5">
    <source>
        <dbReference type="ARBA" id="ARBA00023163"/>
    </source>
</evidence>
<dbReference type="SMART" id="SM00342">
    <property type="entry name" value="HTH_ARAC"/>
    <property type="match status" value="1"/>
</dbReference>
<proteinExistence type="inferred from homology"/>
<dbReference type="SUPFAM" id="SSF51011">
    <property type="entry name" value="Glycosyl hydrolase domain"/>
    <property type="match status" value="1"/>
</dbReference>
<dbReference type="InterPro" id="IPR018060">
    <property type="entry name" value="HTH_AraC"/>
</dbReference>
<accession>A0A1R1F234</accession>
<dbReference type="RefSeq" id="WP_076167193.1">
    <property type="nucleotide sequence ID" value="NZ_MRTP01000001.1"/>
</dbReference>
<dbReference type="InterPro" id="IPR049166">
    <property type="entry name" value="GH39_cat"/>
</dbReference>
<dbReference type="InterPro" id="IPR013096">
    <property type="entry name" value="Cupin_2"/>
</dbReference>
<keyword evidence="4" id="KW-0238">DNA-binding</keyword>
<evidence type="ECO:0000256" key="7">
    <source>
        <dbReference type="PIRSR" id="PIRSR600514-1"/>
    </source>
</evidence>
<dbReference type="PANTHER" id="PTHR43280:SF28">
    <property type="entry name" value="HTH-TYPE TRANSCRIPTIONAL ACTIVATOR RHAS"/>
    <property type="match status" value="1"/>
</dbReference>
<dbReference type="Gene3D" id="3.20.20.80">
    <property type="entry name" value="Glycosidases"/>
    <property type="match status" value="1"/>
</dbReference>
<keyword evidence="2" id="KW-0378">Hydrolase</keyword>
<evidence type="ECO:0000256" key="6">
    <source>
        <dbReference type="ARBA" id="ARBA00023295"/>
    </source>
</evidence>
<dbReference type="InterPro" id="IPR014710">
    <property type="entry name" value="RmlC-like_jellyroll"/>
</dbReference>
<dbReference type="InterPro" id="IPR009057">
    <property type="entry name" value="Homeodomain-like_sf"/>
</dbReference>
<dbReference type="PANTHER" id="PTHR43280">
    <property type="entry name" value="ARAC-FAMILY TRANSCRIPTIONAL REGULATOR"/>
    <property type="match status" value="1"/>
</dbReference>
<evidence type="ECO:0000313" key="10">
    <source>
        <dbReference type="Proteomes" id="UP000187172"/>
    </source>
</evidence>